<evidence type="ECO:0000313" key="3">
    <source>
        <dbReference type="Proteomes" id="UP000017246"/>
    </source>
</evidence>
<proteinExistence type="predicted"/>
<evidence type="ECO:0000256" key="1">
    <source>
        <dbReference type="SAM" id="MobiDB-lite"/>
    </source>
</evidence>
<dbReference type="Proteomes" id="UP000017246">
    <property type="component" value="Unassembled WGS sequence"/>
</dbReference>
<name>A0A068XSV7_ECHMU</name>
<accession>A0A068XSV7</accession>
<reference evidence="2" key="1">
    <citation type="journal article" date="2013" name="Nature">
        <title>The genomes of four tapeworm species reveal adaptations to parasitism.</title>
        <authorList>
            <person name="Tsai I.J."/>
            <person name="Zarowiecki M."/>
            <person name="Holroyd N."/>
            <person name="Garciarrubio A."/>
            <person name="Sanchez-Flores A."/>
            <person name="Brooks K.L."/>
            <person name="Tracey A."/>
            <person name="Bobes R.J."/>
            <person name="Fragoso G."/>
            <person name="Sciutto E."/>
            <person name="Aslett M."/>
            <person name="Beasley H."/>
            <person name="Bennett H.M."/>
            <person name="Cai J."/>
            <person name="Camicia F."/>
            <person name="Clark R."/>
            <person name="Cucher M."/>
            <person name="De Silva N."/>
            <person name="Day T.A."/>
            <person name="Deplazes P."/>
            <person name="Estrada K."/>
            <person name="Fernandez C."/>
            <person name="Holland P.W."/>
            <person name="Hou J."/>
            <person name="Hu S."/>
            <person name="Huckvale T."/>
            <person name="Hung S.S."/>
            <person name="Kamenetzky L."/>
            <person name="Keane J.A."/>
            <person name="Kiss F."/>
            <person name="Koziol U."/>
            <person name="Lambert O."/>
            <person name="Liu K."/>
            <person name="Luo X."/>
            <person name="Luo Y."/>
            <person name="Macchiaroli N."/>
            <person name="Nichol S."/>
            <person name="Paps J."/>
            <person name="Parkinson J."/>
            <person name="Pouchkina-Stantcheva N."/>
            <person name="Riddiford N."/>
            <person name="Rosenzvit M."/>
            <person name="Salinas G."/>
            <person name="Wasmuth J.D."/>
            <person name="Zamanian M."/>
            <person name="Zheng Y."/>
            <person name="Cai X."/>
            <person name="Soberon X."/>
            <person name="Olson P.D."/>
            <person name="Laclette J.P."/>
            <person name="Brehm K."/>
            <person name="Berriman M."/>
            <person name="Garciarrubio A."/>
            <person name="Bobes R.J."/>
            <person name="Fragoso G."/>
            <person name="Sanchez-Flores A."/>
            <person name="Estrada K."/>
            <person name="Cevallos M.A."/>
            <person name="Morett E."/>
            <person name="Gonzalez V."/>
            <person name="Portillo T."/>
            <person name="Ochoa-Leyva A."/>
            <person name="Jose M.V."/>
            <person name="Sciutto E."/>
            <person name="Landa A."/>
            <person name="Jimenez L."/>
            <person name="Valdes V."/>
            <person name="Carrero J.C."/>
            <person name="Larralde C."/>
            <person name="Morales-Montor J."/>
            <person name="Limon-Lason J."/>
            <person name="Soberon X."/>
            <person name="Laclette J.P."/>
        </authorList>
    </citation>
    <scope>NUCLEOTIDE SEQUENCE [LARGE SCALE GENOMIC DNA]</scope>
</reference>
<evidence type="ECO:0000313" key="2">
    <source>
        <dbReference type="EMBL" id="CDS35401.1"/>
    </source>
</evidence>
<organism evidence="2 3">
    <name type="scientific">Echinococcus multilocularis</name>
    <name type="common">Fox tapeworm</name>
    <dbReference type="NCBI Taxonomy" id="6211"/>
    <lineage>
        <taxon>Eukaryota</taxon>
        <taxon>Metazoa</taxon>
        <taxon>Spiralia</taxon>
        <taxon>Lophotrochozoa</taxon>
        <taxon>Platyhelminthes</taxon>
        <taxon>Cestoda</taxon>
        <taxon>Eucestoda</taxon>
        <taxon>Cyclophyllidea</taxon>
        <taxon>Taeniidae</taxon>
        <taxon>Echinococcus</taxon>
    </lineage>
</organism>
<gene>
    <name evidence="2" type="ORF">EmuJ_000273900</name>
</gene>
<feature type="region of interest" description="Disordered" evidence="1">
    <location>
        <begin position="178"/>
        <end position="226"/>
    </location>
</feature>
<feature type="compositionally biased region" description="Basic and acidic residues" evidence="1">
    <location>
        <begin position="179"/>
        <end position="198"/>
    </location>
</feature>
<reference evidence="2" key="2">
    <citation type="submission" date="2015-11" db="EMBL/GenBank/DDBJ databases">
        <authorList>
            <person name="Zhang Y."/>
            <person name="Guo Z."/>
        </authorList>
    </citation>
    <scope>NUCLEOTIDE SEQUENCE</scope>
</reference>
<dbReference type="EMBL" id="LN902180">
    <property type="protein sequence ID" value="CDS35401.1"/>
    <property type="molecule type" value="Genomic_DNA"/>
</dbReference>
<keyword evidence="3" id="KW-1185">Reference proteome</keyword>
<sequence length="226" mass="24414">MLPQHCSRWNSEPWLPGNQKPVAATAAWTDQLVQRSWRDESVLLLPDFQGLRSLGSQRWSPGPLLETYGALTDTFLACSPPGDQGNHGLYVVGELSGPLSPPIHRGRGLGKCSYWAKKSLVPLGVCTLHAYLLPWSFLREKGSEPSSMVSPLLSNDGVNFVEQMIPYLPTTLSGPLSKVCDHRSGSGPDPEKAVERLHQGGSPQSSSCCFLGPVPTQNREDGVAAA</sequence>
<dbReference type="AlphaFoldDB" id="A0A068XSV7"/>
<protein>
    <submittedName>
        <fullName evidence="2">Uncharacterized protein</fullName>
    </submittedName>
</protein>